<protein>
    <submittedName>
        <fullName evidence="3">Uncharacterized protein</fullName>
    </submittedName>
</protein>
<feature type="compositionally biased region" description="Polar residues" evidence="2">
    <location>
        <begin position="562"/>
        <end position="573"/>
    </location>
</feature>
<dbReference type="EMBL" id="JAHDVG010000473">
    <property type="protein sequence ID" value="KAH1178789.1"/>
    <property type="molecule type" value="Genomic_DNA"/>
</dbReference>
<comment type="caution">
    <text evidence="3">The sequence shown here is derived from an EMBL/GenBank/DDBJ whole genome shotgun (WGS) entry which is preliminary data.</text>
</comment>
<dbReference type="AlphaFoldDB" id="A0A9D3XE17"/>
<evidence type="ECO:0000313" key="4">
    <source>
        <dbReference type="Proteomes" id="UP000827986"/>
    </source>
</evidence>
<sequence>MAGGSGTLTWLQKARNHIENSQEWRDFTVQLCDAAQQQMTESHVHFFTDLSAAEKAFVLQRAAKAIQGGDPYNALMSQVSTCLEEQLYIQVAHELQDGDRLKNKSALVLGHIKNGVMNLLEERPAMKGKLQAFFNQPLPADLRRLTWRLYLSNTKARMEYLSQVAVNKAKSPKDREIFLRSQALLSTEPTFQHLKNNKVAARALRNILSYYHKLQGTATNLPDTNYFLLVPLLQVVLDAAAPSLSLDSISAVLAEEFITFMNLRPQLMRLSSTKDPASANILEEATSMLEQKDRDLANIIRGIYSQTEEPQERLQRALQHMLQPAISTIFVGYLTMDTLLYVWDQVIIGLDQPSYNCLPAFSTAFILLLRDYLKTCQSPGQVEAALRTQGPNLSVQEFQDVIRKHFFRDLSSQLHRDDSDPFPVHDPTQALPPWSYLHRVLVPPRTSPQDRRQARAEREMLQRQHMERLKQEERLQRFREEEQKRQQEGKLLQLLEETKGTFEAQRVYLEEQLSQEKQLRYEIQRKAEAQISGLQAEIKQLMEKRLSIDAYSEGSLIAPAPSLQSLTPSQTLHPQPSPVQPPPPTVTDGTNRTREIHGKTAKTITLDLLEQLMQAGNTIANGSNAAEQDSLNAATKEHLRNYNQDCKNAEIEVFGHQINTENRESIPEPKRQLREKLTAAIRRHAEARYKAQFVARRMLSEPDYTGVMLCTSGEHPAPPCSSL</sequence>
<reference evidence="3" key="1">
    <citation type="submission" date="2021-09" db="EMBL/GenBank/DDBJ databases">
        <title>The genome of Mauremys mutica provides insights into the evolution of semi-aquatic lifestyle.</title>
        <authorList>
            <person name="Gong S."/>
            <person name="Gao Y."/>
        </authorList>
    </citation>
    <scope>NUCLEOTIDE SEQUENCE</scope>
    <source>
        <strain evidence="3">MM-2020</strain>
        <tissue evidence="3">Muscle</tissue>
    </source>
</reference>
<gene>
    <name evidence="3" type="ORF">KIL84_000120</name>
</gene>
<evidence type="ECO:0000256" key="1">
    <source>
        <dbReference type="SAM" id="Coils"/>
    </source>
</evidence>
<proteinExistence type="predicted"/>
<feature type="region of interest" description="Disordered" evidence="2">
    <location>
        <begin position="561"/>
        <end position="598"/>
    </location>
</feature>
<name>A0A9D3XE17_9SAUR</name>
<evidence type="ECO:0000256" key="2">
    <source>
        <dbReference type="SAM" id="MobiDB-lite"/>
    </source>
</evidence>
<organism evidence="3 4">
    <name type="scientific">Mauremys mutica</name>
    <name type="common">yellowpond turtle</name>
    <dbReference type="NCBI Taxonomy" id="74926"/>
    <lineage>
        <taxon>Eukaryota</taxon>
        <taxon>Metazoa</taxon>
        <taxon>Chordata</taxon>
        <taxon>Craniata</taxon>
        <taxon>Vertebrata</taxon>
        <taxon>Euteleostomi</taxon>
        <taxon>Archelosauria</taxon>
        <taxon>Testudinata</taxon>
        <taxon>Testudines</taxon>
        <taxon>Cryptodira</taxon>
        <taxon>Durocryptodira</taxon>
        <taxon>Testudinoidea</taxon>
        <taxon>Geoemydidae</taxon>
        <taxon>Geoemydinae</taxon>
        <taxon>Mauremys</taxon>
    </lineage>
</organism>
<dbReference type="Gene3D" id="1.10.472.80">
    <property type="entry name" value="Ypt/Rab-GAP domain of gyp1p, domain 3"/>
    <property type="match status" value="1"/>
</dbReference>
<dbReference type="Proteomes" id="UP000827986">
    <property type="component" value="Unassembled WGS sequence"/>
</dbReference>
<keyword evidence="1" id="KW-0175">Coiled coil</keyword>
<evidence type="ECO:0000313" key="3">
    <source>
        <dbReference type="EMBL" id="KAH1178789.1"/>
    </source>
</evidence>
<keyword evidence="4" id="KW-1185">Reference proteome</keyword>
<feature type="compositionally biased region" description="Pro residues" evidence="2">
    <location>
        <begin position="575"/>
        <end position="585"/>
    </location>
</feature>
<accession>A0A9D3XE17</accession>
<feature type="coiled-coil region" evidence="1">
    <location>
        <begin position="461"/>
        <end position="488"/>
    </location>
</feature>